<keyword evidence="5" id="KW-0677">Repeat</keyword>
<dbReference type="PANTHER" id="PTHR45788">
    <property type="entry name" value="SUCCINATE/FUMARATE MITOCHONDRIAL TRANSPORTER-RELATED"/>
    <property type="match status" value="1"/>
</dbReference>
<keyword evidence="3 10" id="KW-0813">Transport</keyword>
<dbReference type="InterPro" id="IPR049563">
    <property type="entry name" value="TXTP-like"/>
</dbReference>
<dbReference type="Gene3D" id="1.50.40.10">
    <property type="entry name" value="Mitochondrial carrier domain"/>
    <property type="match status" value="1"/>
</dbReference>
<gene>
    <name evidence="11" type="ORF">CHYS00102_LOCUS9397</name>
    <name evidence="12" type="ORF">CHYS00102_LOCUS9401</name>
    <name evidence="13" type="ORF">CHYS00102_LOCUS9403</name>
</gene>
<comment type="subcellular location">
    <subcellularLocation>
        <location evidence="1">Mitochondrion membrane</location>
        <topology evidence="1">Multi-pass membrane protein</topology>
    </subcellularLocation>
</comment>
<evidence type="ECO:0000313" key="11">
    <source>
        <dbReference type="EMBL" id="CAD8882209.1"/>
    </source>
</evidence>
<evidence type="ECO:0000256" key="6">
    <source>
        <dbReference type="ARBA" id="ARBA00022989"/>
    </source>
</evidence>
<evidence type="ECO:0000256" key="9">
    <source>
        <dbReference type="PROSITE-ProRule" id="PRU00282"/>
    </source>
</evidence>
<protein>
    <recommendedName>
        <fullName evidence="14">Mitochondrial carrier protein</fullName>
    </recommendedName>
</protein>
<evidence type="ECO:0000313" key="12">
    <source>
        <dbReference type="EMBL" id="CAD8882213.1"/>
    </source>
</evidence>
<evidence type="ECO:0000256" key="1">
    <source>
        <dbReference type="ARBA" id="ARBA00004225"/>
    </source>
</evidence>
<organism evidence="11">
    <name type="scientific">Corethron hystrix</name>
    <dbReference type="NCBI Taxonomy" id="216773"/>
    <lineage>
        <taxon>Eukaryota</taxon>
        <taxon>Sar</taxon>
        <taxon>Stramenopiles</taxon>
        <taxon>Ochrophyta</taxon>
        <taxon>Bacillariophyta</taxon>
        <taxon>Coscinodiscophyceae</taxon>
        <taxon>Corethrophycidae</taxon>
        <taxon>Corethrales</taxon>
        <taxon>Corethraceae</taxon>
        <taxon>Corethron</taxon>
    </lineage>
</organism>
<dbReference type="EMBL" id="HBFR01012982">
    <property type="protein sequence ID" value="CAD8882213.1"/>
    <property type="molecule type" value="Transcribed_RNA"/>
</dbReference>
<dbReference type="InterPro" id="IPR023395">
    <property type="entry name" value="MCP_dom_sf"/>
</dbReference>
<comment type="similarity">
    <text evidence="2 10">Belongs to the mitochondrial carrier (TC 2.A.29) family.</text>
</comment>
<dbReference type="Pfam" id="PF00153">
    <property type="entry name" value="Mito_carr"/>
    <property type="match status" value="1"/>
</dbReference>
<evidence type="ECO:0000256" key="5">
    <source>
        <dbReference type="ARBA" id="ARBA00022737"/>
    </source>
</evidence>
<proteinExistence type="inferred from homology"/>
<evidence type="ECO:0000256" key="3">
    <source>
        <dbReference type="ARBA" id="ARBA00022448"/>
    </source>
</evidence>
<evidence type="ECO:0000256" key="8">
    <source>
        <dbReference type="ARBA" id="ARBA00023136"/>
    </source>
</evidence>
<name>A0A6U5F8K7_9STRA</name>
<evidence type="ECO:0000313" key="13">
    <source>
        <dbReference type="EMBL" id="CAD8882215.1"/>
    </source>
</evidence>
<keyword evidence="8 9" id="KW-0472">Membrane</keyword>
<sequence>MSSKLNEFQNATVGMAVGCVEVLCLQPLNYCKNMIQQGQPLSADPRKLYRGVGANCINMGSCTMIQFAAGGSLKKSVLGSDQTRNLTPSEEVACGLGGGILSASVGSPLELIMIQQQRKGKNTINTLKDVAVPSVITRGLLGTAVREGLWTVGYLSIPPIIRRELMTRYPERFDSVNKARVPAALLGGLFGCYLTHPFDTVKTCMQGDIERTTYGTFTDTAKKIYTESSIAGFYRGATFRYGRMVCAVFMMDVLQANIGPLLYPKAFE</sequence>
<reference evidence="11" key="1">
    <citation type="submission" date="2021-01" db="EMBL/GenBank/DDBJ databases">
        <authorList>
            <person name="Corre E."/>
            <person name="Pelletier E."/>
            <person name="Niang G."/>
            <person name="Scheremetjew M."/>
            <person name="Finn R."/>
            <person name="Kale V."/>
            <person name="Holt S."/>
            <person name="Cochrane G."/>
            <person name="Meng A."/>
            <person name="Brown T."/>
            <person name="Cohen L."/>
        </authorList>
    </citation>
    <scope>NUCLEOTIDE SEQUENCE</scope>
    <source>
        <strain evidence="11">308</strain>
    </source>
</reference>
<dbReference type="PROSITE" id="PS50920">
    <property type="entry name" value="SOLCAR"/>
    <property type="match status" value="1"/>
</dbReference>
<dbReference type="AlphaFoldDB" id="A0A6U5F8K7"/>
<dbReference type="GO" id="GO:0006843">
    <property type="term" value="P:mitochondrial citrate transmembrane transport"/>
    <property type="evidence" value="ECO:0007669"/>
    <property type="project" value="TreeGrafter"/>
</dbReference>
<keyword evidence="4 9" id="KW-0812">Transmembrane</keyword>
<evidence type="ECO:0008006" key="14">
    <source>
        <dbReference type="Google" id="ProtNLM"/>
    </source>
</evidence>
<accession>A0A6U5F8K7</accession>
<evidence type="ECO:0000256" key="7">
    <source>
        <dbReference type="ARBA" id="ARBA00023128"/>
    </source>
</evidence>
<evidence type="ECO:0000256" key="4">
    <source>
        <dbReference type="ARBA" id="ARBA00022692"/>
    </source>
</evidence>
<feature type="repeat" description="Solcar" evidence="9">
    <location>
        <begin position="175"/>
        <end position="261"/>
    </location>
</feature>
<evidence type="ECO:0000256" key="2">
    <source>
        <dbReference type="ARBA" id="ARBA00006375"/>
    </source>
</evidence>
<dbReference type="EMBL" id="HBFR01012984">
    <property type="protein sequence ID" value="CAD8882215.1"/>
    <property type="molecule type" value="Transcribed_RNA"/>
</dbReference>
<dbReference type="PROSITE" id="PS51257">
    <property type="entry name" value="PROKAR_LIPOPROTEIN"/>
    <property type="match status" value="1"/>
</dbReference>
<keyword evidence="6" id="KW-1133">Transmembrane helix</keyword>
<dbReference type="SUPFAM" id="SSF103506">
    <property type="entry name" value="Mitochondrial carrier"/>
    <property type="match status" value="1"/>
</dbReference>
<keyword evidence="7" id="KW-0496">Mitochondrion</keyword>
<evidence type="ECO:0000256" key="10">
    <source>
        <dbReference type="RuleBase" id="RU000488"/>
    </source>
</evidence>
<dbReference type="EMBL" id="HBFR01012978">
    <property type="protein sequence ID" value="CAD8882209.1"/>
    <property type="molecule type" value="Transcribed_RNA"/>
</dbReference>
<dbReference type="GO" id="GO:0031966">
    <property type="term" value="C:mitochondrial membrane"/>
    <property type="evidence" value="ECO:0007669"/>
    <property type="project" value="UniProtKB-SubCell"/>
</dbReference>
<dbReference type="GO" id="GO:0071913">
    <property type="term" value="F:citrate secondary active transmembrane transporter activity"/>
    <property type="evidence" value="ECO:0007669"/>
    <property type="project" value="TreeGrafter"/>
</dbReference>
<dbReference type="PANTHER" id="PTHR45788:SF4">
    <property type="entry name" value="TRICARBOXYLATE TRANSPORT PROTEIN, MITOCHONDRIAL"/>
    <property type="match status" value="1"/>
</dbReference>
<dbReference type="InterPro" id="IPR018108">
    <property type="entry name" value="MCP_transmembrane"/>
</dbReference>